<evidence type="ECO:0000313" key="4">
    <source>
        <dbReference type="EMBL" id="OLO12597.1"/>
    </source>
</evidence>
<reference evidence="4 5" key="1">
    <citation type="submission" date="2016-12" db="EMBL/GenBank/DDBJ databases">
        <title>Draft genome sequences of strains Salinicola socius SMB35, Salinicola sp. MH3R3-1 and Chromohalobacter sp. SMB17 from the Verkhnekamsk potash mining region of Russia.</title>
        <authorList>
            <person name="Mavrodi D.V."/>
            <person name="Olsson B.E."/>
            <person name="Korsakova E.S."/>
            <person name="Pyankova A."/>
            <person name="Mavrodi O.V."/>
            <person name="Plotnikova E.G."/>
        </authorList>
    </citation>
    <scope>NUCLEOTIDE SEQUENCE [LARGE SCALE GENOMIC DNA]</scope>
    <source>
        <strain evidence="4 5">SMB17</strain>
    </source>
</reference>
<proteinExistence type="inferred from homology"/>
<comment type="caution">
    <text evidence="4">The sequence shown here is derived from an EMBL/GenBank/DDBJ whole genome shotgun (WGS) entry which is preliminary data.</text>
</comment>
<evidence type="ECO:0000256" key="2">
    <source>
        <dbReference type="SAM" id="MobiDB-lite"/>
    </source>
</evidence>
<feature type="compositionally biased region" description="Polar residues" evidence="2">
    <location>
        <begin position="31"/>
        <end position="51"/>
    </location>
</feature>
<feature type="region of interest" description="Disordered" evidence="2">
    <location>
        <begin position="30"/>
        <end position="82"/>
    </location>
</feature>
<dbReference type="Proteomes" id="UP000186806">
    <property type="component" value="Unassembled WGS sequence"/>
</dbReference>
<protein>
    <recommendedName>
        <fullName evidence="6">Polymer-forming cytoskeletal protein</fullName>
    </recommendedName>
</protein>
<sequence>MGGGDVFFVLSLIALIIIVLDGKRRIKNRASAAQPSSWRLQQRQSPPSTEAPNLPNQPQNPAKVDLPTPSPTETTQGLSASGGSLIGSTLRIDGDVSAHEALVISGAIVGHVTAWEHSVMVNEAGSVSPRIEARTICVAGSVTGQLMATDQAIVLSSARVSGSIDAKRLKCESGAWLQSTVT</sequence>
<comment type="similarity">
    <text evidence="1">Belongs to the bactofilin family.</text>
</comment>
<keyword evidence="3" id="KW-1133">Transmembrane helix</keyword>
<dbReference type="Pfam" id="PF04519">
    <property type="entry name" value="Bactofilin"/>
    <property type="match status" value="1"/>
</dbReference>
<keyword evidence="3" id="KW-0472">Membrane</keyword>
<gene>
    <name evidence="4" type="ORF">BTW10_03805</name>
</gene>
<evidence type="ECO:0000256" key="1">
    <source>
        <dbReference type="ARBA" id="ARBA00044755"/>
    </source>
</evidence>
<evidence type="ECO:0000256" key="3">
    <source>
        <dbReference type="SAM" id="Phobius"/>
    </source>
</evidence>
<evidence type="ECO:0000313" key="5">
    <source>
        <dbReference type="Proteomes" id="UP000186806"/>
    </source>
</evidence>
<name>A0A1Q8TFX7_9GAMM</name>
<dbReference type="InterPro" id="IPR007607">
    <property type="entry name" value="BacA/B"/>
</dbReference>
<dbReference type="RefSeq" id="WP_075368238.1">
    <property type="nucleotide sequence ID" value="NZ_MSDQ01000006.1"/>
</dbReference>
<dbReference type="EMBL" id="MSDQ01000006">
    <property type="protein sequence ID" value="OLO12597.1"/>
    <property type="molecule type" value="Genomic_DNA"/>
</dbReference>
<dbReference type="AlphaFoldDB" id="A0A1Q8TFX7"/>
<feature type="compositionally biased region" description="Low complexity" evidence="2">
    <location>
        <begin position="52"/>
        <end position="61"/>
    </location>
</feature>
<dbReference type="PANTHER" id="PTHR35024:SF4">
    <property type="entry name" value="POLYMER-FORMING CYTOSKELETAL PROTEIN"/>
    <property type="match status" value="1"/>
</dbReference>
<dbReference type="PANTHER" id="PTHR35024">
    <property type="entry name" value="HYPOTHETICAL CYTOSOLIC PROTEIN"/>
    <property type="match status" value="1"/>
</dbReference>
<evidence type="ECO:0008006" key="6">
    <source>
        <dbReference type="Google" id="ProtNLM"/>
    </source>
</evidence>
<organism evidence="4 5">
    <name type="scientific">Chromohalobacter japonicus</name>
    <dbReference type="NCBI Taxonomy" id="223900"/>
    <lineage>
        <taxon>Bacteria</taxon>
        <taxon>Pseudomonadati</taxon>
        <taxon>Pseudomonadota</taxon>
        <taxon>Gammaproteobacteria</taxon>
        <taxon>Oceanospirillales</taxon>
        <taxon>Halomonadaceae</taxon>
        <taxon>Chromohalobacter</taxon>
    </lineage>
</organism>
<accession>A0A1Q8TFX7</accession>
<keyword evidence="3" id="KW-0812">Transmembrane</keyword>
<keyword evidence="5" id="KW-1185">Reference proteome</keyword>
<feature type="transmembrane region" description="Helical" evidence="3">
    <location>
        <begin position="6"/>
        <end position="22"/>
    </location>
</feature>